<dbReference type="Gene3D" id="3.40.630.30">
    <property type="match status" value="1"/>
</dbReference>
<name>A9GJV7_SORC5</name>
<feature type="domain" description="N-acetyltransferase" evidence="2">
    <location>
        <begin position="80"/>
        <end position="211"/>
    </location>
</feature>
<evidence type="ECO:0000259" key="2">
    <source>
        <dbReference type="PROSITE" id="PS51186"/>
    </source>
</evidence>
<reference evidence="3" key="1">
    <citation type="journal article" date="2007" name="Nat. Biotechnol.">
        <title>Complete genome sequence of the myxobacterium Sorangium cellulosum.</title>
        <authorList>
            <person name="Schneiker S."/>
            <person name="Perlova O."/>
            <person name="Kaiser O."/>
            <person name="Gerth K."/>
            <person name="Alici A."/>
            <person name="Altmeyer M.O."/>
            <person name="Bartels D."/>
            <person name="Bekel T."/>
            <person name="Beyer S."/>
            <person name="Bode E."/>
            <person name="Bode H.B."/>
            <person name="Bolten C.J."/>
            <person name="Choudhuri J.V."/>
            <person name="Doss S."/>
            <person name="Elnakady Y.A."/>
            <person name="Frank B."/>
            <person name="Gaigalat L."/>
            <person name="Goesmann A."/>
            <person name="Groeger C."/>
            <person name="Gross F."/>
            <person name="Jelsbak L."/>
            <person name="Jelsbak L."/>
            <person name="Kalinowski J."/>
            <person name="Kegler C."/>
            <person name="Knauber T."/>
            <person name="Konietzny S."/>
            <person name="Kopp M."/>
            <person name="Krause L."/>
            <person name="Krug D."/>
            <person name="Linke B."/>
            <person name="Mahmud T."/>
            <person name="Martinez-Arias R."/>
            <person name="McHardy A.C."/>
            <person name="Merai M."/>
            <person name="Meyer F."/>
            <person name="Mormann S."/>
            <person name="Munoz-Dorado J."/>
            <person name="Perez J."/>
            <person name="Pradella S."/>
            <person name="Rachid S."/>
            <person name="Raddatz G."/>
            <person name="Rosenau F."/>
            <person name="Rueckert C."/>
            <person name="Sasse F."/>
            <person name="Scharfe M."/>
            <person name="Schuster S.C."/>
            <person name="Suen G."/>
            <person name="Treuner-Lange A."/>
            <person name="Velicer G.J."/>
            <person name="Vorholter F.-J."/>
            <person name="Weissman K.J."/>
            <person name="Welch R.D."/>
            <person name="Wenzel S.C."/>
            <person name="Whitworth D.E."/>
            <person name="Wilhelm S."/>
            <person name="Wittmann C."/>
            <person name="Bloecker H."/>
            <person name="Puehler A."/>
            <person name="Mueller R."/>
        </authorList>
    </citation>
    <scope>NUCLEOTIDE SEQUENCE [LARGE SCALE GENOMIC DNA]</scope>
    <source>
        <strain evidence="3">So ce 56</strain>
    </source>
</reference>
<dbReference type="Proteomes" id="UP000002139">
    <property type="component" value="Chromosome"/>
</dbReference>
<proteinExistence type="predicted"/>
<dbReference type="HOGENOM" id="CLU_1276921_0_0_7"/>
<dbReference type="InterPro" id="IPR000182">
    <property type="entry name" value="GNAT_dom"/>
</dbReference>
<dbReference type="PROSITE" id="PS51186">
    <property type="entry name" value="GNAT"/>
    <property type="match status" value="1"/>
</dbReference>
<sequence>MSMLLPPCSQPPWHAGDGIAHERAQRSAAGRLSLTPAGASDGLPRGDGHSGRRQGHEGSAPQPAAQWRIASVDHQTNEELVISSDKSRLDLDLIHTVLASAYWSKGIPRAVVERAIEASLCFGVYKAGAQIGFARVITDQATFAYLDDVFIVQAEQRKGYGKALIAHVTEALGRLRLRRTLLATADAHGLYRQFGFTPLAKPDNFMEINIKDIYQQ</sequence>
<evidence type="ECO:0000256" key="1">
    <source>
        <dbReference type="SAM" id="MobiDB-lite"/>
    </source>
</evidence>
<dbReference type="Pfam" id="PF13508">
    <property type="entry name" value="Acetyltransf_7"/>
    <property type="match status" value="1"/>
</dbReference>
<gene>
    <name evidence="3" type="ordered locus">sce6328</name>
</gene>
<protein>
    <recommendedName>
        <fullName evidence="2">N-acetyltransferase domain-containing protein</fullName>
    </recommendedName>
</protein>
<dbReference type="GO" id="GO:0016747">
    <property type="term" value="F:acyltransferase activity, transferring groups other than amino-acyl groups"/>
    <property type="evidence" value="ECO:0007669"/>
    <property type="project" value="InterPro"/>
</dbReference>
<organism evidence="3 4">
    <name type="scientific">Sorangium cellulosum (strain So ce56)</name>
    <name type="common">Polyangium cellulosum (strain So ce56)</name>
    <dbReference type="NCBI Taxonomy" id="448385"/>
    <lineage>
        <taxon>Bacteria</taxon>
        <taxon>Pseudomonadati</taxon>
        <taxon>Myxococcota</taxon>
        <taxon>Polyangia</taxon>
        <taxon>Polyangiales</taxon>
        <taxon>Polyangiaceae</taxon>
        <taxon>Sorangium</taxon>
    </lineage>
</organism>
<dbReference type="SUPFAM" id="SSF55729">
    <property type="entry name" value="Acyl-CoA N-acyltransferases (Nat)"/>
    <property type="match status" value="1"/>
</dbReference>
<dbReference type="KEGG" id="scl:sce6328"/>
<dbReference type="EMBL" id="AM746676">
    <property type="protein sequence ID" value="CAN96494.1"/>
    <property type="molecule type" value="Genomic_DNA"/>
</dbReference>
<dbReference type="STRING" id="448385.sce6328"/>
<dbReference type="PANTHER" id="PTHR43233">
    <property type="entry name" value="FAMILY N-ACETYLTRANSFERASE, PUTATIVE (AFU_ORTHOLOGUE AFUA_6G03350)-RELATED"/>
    <property type="match status" value="1"/>
</dbReference>
<feature type="region of interest" description="Disordered" evidence="1">
    <location>
        <begin position="1"/>
        <end position="64"/>
    </location>
</feature>
<dbReference type="CDD" id="cd04301">
    <property type="entry name" value="NAT_SF"/>
    <property type="match status" value="1"/>
</dbReference>
<keyword evidence="4" id="KW-1185">Reference proteome</keyword>
<dbReference type="InterPro" id="IPR053144">
    <property type="entry name" value="Acetyltransferase_Butenolide"/>
</dbReference>
<dbReference type="AlphaFoldDB" id="A9GJV7"/>
<evidence type="ECO:0000313" key="4">
    <source>
        <dbReference type="Proteomes" id="UP000002139"/>
    </source>
</evidence>
<accession>A9GJV7</accession>
<dbReference type="PANTHER" id="PTHR43233:SF1">
    <property type="entry name" value="FAMILY N-ACETYLTRANSFERASE, PUTATIVE (AFU_ORTHOLOGUE AFUA_6G03350)-RELATED"/>
    <property type="match status" value="1"/>
</dbReference>
<dbReference type="eggNOG" id="COG0454">
    <property type="taxonomic scope" value="Bacteria"/>
</dbReference>
<feature type="compositionally biased region" description="Basic and acidic residues" evidence="1">
    <location>
        <begin position="44"/>
        <end position="56"/>
    </location>
</feature>
<evidence type="ECO:0000313" key="3">
    <source>
        <dbReference type="EMBL" id="CAN96494.1"/>
    </source>
</evidence>
<dbReference type="InterPro" id="IPR016181">
    <property type="entry name" value="Acyl_CoA_acyltransferase"/>
</dbReference>